<dbReference type="EMBL" id="FLRJ01000545">
    <property type="protein sequence ID" value="SBT73905.1"/>
    <property type="molecule type" value="Genomic_DNA"/>
</dbReference>
<gene>
    <name evidence="2" type="primary">PowCR01_000162400</name>
    <name evidence="2" type="ORF">POWCR01_000162400</name>
</gene>
<organism evidence="2 3">
    <name type="scientific">Plasmodium ovale</name>
    <name type="common">malaria parasite P. ovale</name>
    <dbReference type="NCBI Taxonomy" id="36330"/>
    <lineage>
        <taxon>Eukaryota</taxon>
        <taxon>Sar</taxon>
        <taxon>Alveolata</taxon>
        <taxon>Apicomplexa</taxon>
        <taxon>Aconoidasida</taxon>
        <taxon>Haemosporida</taxon>
        <taxon>Plasmodiidae</taxon>
        <taxon>Plasmodium</taxon>
        <taxon>Plasmodium (Plasmodium)</taxon>
    </lineage>
</organism>
<sequence>MVSHYRGGKYLIRMSNTRKKILNMYIFHIKIFIFVLIVYAVLYSNSRIFSSCAQGDRKQNALTTILKSEKTPKSGHQKKKVRWIDEVVEENKLKTDLLENKVEPNLTLQELQELLVGNKFKRYCSLNELKEILLCNTKIIESKLKELEKRLEGNNVITESKLKDVIEVLLGNYFNSEDILKELKKLLAGKQNVELILKKLQKILLGDNKTRKLKYKLLGNILIGNNAKLIEPEINEFRLKLMNVLNDYSKLKGNHMQAIDITFLNENDEISKNNLLQNNNTINASDKTGSNKSAERKIYTINIYMRDIEKDNFIHQTTEKGP</sequence>
<protein>
    <submittedName>
        <fullName evidence="2">Uncharacterized protein</fullName>
    </submittedName>
</protein>
<reference evidence="2 3" key="1">
    <citation type="submission" date="2016-06" db="EMBL/GenBank/DDBJ databases">
        <authorList>
            <consortium name="Pathogen Informatics"/>
        </authorList>
    </citation>
    <scope>NUCLEOTIDE SEQUENCE [LARGE SCALE GENOMIC DNA]</scope>
</reference>
<proteinExistence type="predicted"/>
<keyword evidence="1" id="KW-1133">Transmembrane helix</keyword>
<dbReference type="VEuPathDB" id="PlasmoDB:POWCR01_000162400"/>
<dbReference type="AlphaFoldDB" id="A0A1C3KJA7"/>
<feature type="transmembrane region" description="Helical" evidence="1">
    <location>
        <begin position="21"/>
        <end position="42"/>
    </location>
</feature>
<evidence type="ECO:0000313" key="3">
    <source>
        <dbReference type="Proteomes" id="UP000243200"/>
    </source>
</evidence>
<evidence type="ECO:0000313" key="2">
    <source>
        <dbReference type="EMBL" id="SBT73905.1"/>
    </source>
</evidence>
<keyword evidence="1" id="KW-0812">Transmembrane</keyword>
<dbReference type="OrthoDB" id="385410at2759"/>
<keyword evidence="1" id="KW-0472">Membrane</keyword>
<name>A0A1C3KJA7_PLAOA</name>
<accession>A0A1C3KJA7</accession>
<dbReference type="VEuPathDB" id="PlasmoDB:PocGH01_10041100"/>
<evidence type="ECO:0000256" key="1">
    <source>
        <dbReference type="SAM" id="Phobius"/>
    </source>
</evidence>
<dbReference type="Proteomes" id="UP000243200">
    <property type="component" value="Unassembled WGS sequence"/>
</dbReference>